<dbReference type="GO" id="GO:0000155">
    <property type="term" value="F:phosphorelay sensor kinase activity"/>
    <property type="evidence" value="ECO:0007669"/>
    <property type="project" value="InterPro"/>
</dbReference>
<dbReference type="PRINTS" id="PR00344">
    <property type="entry name" value="BCTRLSENSOR"/>
</dbReference>
<dbReference type="SUPFAM" id="SSF55874">
    <property type="entry name" value="ATPase domain of HSP90 chaperone/DNA topoisomerase II/histidine kinase"/>
    <property type="match status" value="1"/>
</dbReference>
<dbReference type="Gene3D" id="6.10.340.10">
    <property type="match status" value="1"/>
</dbReference>
<dbReference type="Pfam" id="PF00672">
    <property type="entry name" value="HAMP"/>
    <property type="match status" value="1"/>
</dbReference>
<dbReference type="CDD" id="cd06225">
    <property type="entry name" value="HAMP"/>
    <property type="match status" value="1"/>
</dbReference>
<keyword evidence="7 14" id="KW-0418">Kinase</keyword>
<evidence type="ECO:0000256" key="7">
    <source>
        <dbReference type="ARBA" id="ARBA00022777"/>
    </source>
</evidence>
<name>A0A1H2G6I9_9GAMM</name>
<evidence type="ECO:0000256" key="2">
    <source>
        <dbReference type="ARBA" id="ARBA00004141"/>
    </source>
</evidence>
<dbReference type="EMBL" id="LT629787">
    <property type="protein sequence ID" value="SDU15194.1"/>
    <property type="molecule type" value="Genomic_DNA"/>
</dbReference>
<dbReference type="CDD" id="cd00082">
    <property type="entry name" value="HisKA"/>
    <property type="match status" value="1"/>
</dbReference>
<dbReference type="SUPFAM" id="SSF158472">
    <property type="entry name" value="HAMP domain-like"/>
    <property type="match status" value="1"/>
</dbReference>
<evidence type="ECO:0000313" key="14">
    <source>
        <dbReference type="EMBL" id="SDU15194.1"/>
    </source>
</evidence>
<comment type="catalytic activity">
    <reaction evidence="1">
        <text>ATP + protein L-histidine = ADP + protein N-phospho-L-histidine.</text>
        <dbReference type="EC" id="2.7.13.3"/>
    </reaction>
</comment>
<reference evidence="15" key="1">
    <citation type="submission" date="2016-10" db="EMBL/GenBank/DDBJ databases">
        <authorList>
            <person name="Varghese N."/>
            <person name="Submissions S."/>
        </authorList>
    </citation>
    <scope>NUCLEOTIDE SEQUENCE [LARGE SCALE GENOMIC DNA]</scope>
    <source>
        <strain evidence="15">CECT 8338</strain>
    </source>
</reference>
<dbReference type="InterPro" id="IPR004358">
    <property type="entry name" value="Sig_transdc_His_kin-like_C"/>
</dbReference>
<feature type="domain" description="Histidine kinase" evidence="12">
    <location>
        <begin position="231"/>
        <end position="440"/>
    </location>
</feature>
<dbReference type="AlphaFoldDB" id="A0A1H2G6I9"/>
<dbReference type="Proteomes" id="UP000243924">
    <property type="component" value="Chromosome I"/>
</dbReference>
<evidence type="ECO:0000313" key="15">
    <source>
        <dbReference type="Proteomes" id="UP000243924"/>
    </source>
</evidence>
<dbReference type="InterPro" id="IPR036890">
    <property type="entry name" value="HATPase_C_sf"/>
</dbReference>
<keyword evidence="9" id="KW-0902">Two-component regulatory system</keyword>
<dbReference type="PANTHER" id="PTHR45436:SF15">
    <property type="entry name" value="SENSOR HISTIDINE KINASE CUSS"/>
    <property type="match status" value="1"/>
</dbReference>
<sequence>MRLFWKVFAVLWLATLLVGGSGFLVSRALQQDWMLLQFHPQLRDFASELVNEYEQQGPDQAQAWLEQQLAEHRLRARLFDASGDPLLTGTLWPSARQHLVEERQHKSRRNPYGRRFQLVWNSDLATYQLSLHVPTPELFRWQRTPFALIANIILAMALLALLSLLLSRYLTSPLRRLGHAAQALGEGQYQPESLLPSLRRRDEIGDLSRQFQHMASRLQTLLDSQQQLMRDISHELRSPLARLRIGLALASRQPLPSDDPLWQRLDRECSRLDELIGDILTLSRLDSHDHPSERFDLDTLVRESVADASFSAEHQRIELQGQTRSQLTGWPQQIASALDNLLRNALRFTPENGQINILLARQESQAIIRIEDSGPGVPDAWLSQLGEPFVRLPGQAADSGHGLGLAIARRAIDRHQGQLRFDRSPQLGGLRATISLPLGHSRA</sequence>
<keyword evidence="8 11" id="KW-1133">Transmembrane helix</keyword>
<gene>
    <name evidence="14" type="ORF">SAMN05216210_2076</name>
</gene>
<dbReference type="STRING" id="1434072.SAMN05216210_2076"/>
<dbReference type="GO" id="GO:0005886">
    <property type="term" value="C:plasma membrane"/>
    <property type="evidence" value="ECO:0007669"/>
    <property type="project" value="TreeGrafter"/>
</dbReference>
<dbReference type="SMART" id="SM00304">
    <property type="entry name" value="HAMP"/>
    <property type="match status" value="1"/>
</dbReference>
<protein>
    <recommendedName>
        <fullName evidence="3">histidine kinase</fullName>
        <ecNumber evidence="3">2.7.13.3</ecNumber>
    </recommendedName>
</protein>
<evidence type="ECO:0000256" key="3">
    <source>
        <dbReference type="ARBA" id="ARBA00012438"/>
    </source>
</evidence>
<dbReference type="SUPFAM" id="SSF47384">
    <property type="entry name" value="Homodimeric domain of signal transducing histidine kinase"/>
    <property type="match status" value="1"/>
</dbReference>
<dbReference type="Gene3D" id="3.30.565.10">
    <property type="entry name" value="Histidine kinase-like ATPase, C-terminal domain"/>
    <property type="match status" value="1"/>
</dbReference>
<dbReference type="SMART" id="SM00387">
    <property type="entry name" value="HATPase_c"/>
    <property type="match status" value="1"/>
</dbReference>
<dbReference type="InterPro" id="IPR050428">
    <property type="entry name" value="TCS_sensor_his_kinase"/>
</dbReference>
<dbReference type="InterPro" id="IPR036097">
    <property type="entry name" value="HisK_dim/P_sf"/>
</dbReference>
<dbReference type="SMART" id="SM00388">
    <property type="entry name" value="HisKA"/>
    <property type="match status" value="1"/>
</dbReference>
<evidence type="ECO:0000256" key="8">
    <source>
        <dbReference type="ARBA" id="ARBA00022989"/>
    </source>
</evidence>
<evidence type="ECO:0000256" key="4">
    <source>
        <dbReference type="ARBA" id="ARBA00022553"/>
    </source>
</evidence>
<dbReference type="InterPro" id="IPR003594">
    <property type="entry name" value="HATPase_dom"/>
</dbReference>
<proteinExistence type="predicted"/>
<dbReference type="CDD" id="cd00075">
    <property type="entry name" value="HATPase"/>
    <property type="match status" value="1"/>
</dbReference>
<feature type="transmembrane region" description="Helical" evidence="11">
    <location>
        <begin position="146"/>
        <end position="166"/>
    </location>
</feature>
<dbReference type="EC" id="2.7.13.3" evidence="3"/>
<dbReference type="PROSITE" id="PS50109">
    <property type="entry name" value="HIS_KIN"/>
    <property type="match status" value="1"/>
</dbReference>
<organism evidence="14 15">
    <name type="scientific">Halopseudomonas salegens</name>
    <dbReference type="NCBI Taxonomy" id="1434072"/>
    <lineage>
        <taxon>Bacteria</taxon>
        <taxon>Pseudomonadati</taxon>
        <taxon>Pseudomonadota</taxon>
        <taxon>Gammaproteobacteria</taxon>
        <taxon>Pseudomonadales</taxon>
        <taxon>Pseudomonadaceae</taxon>
        <taxon>Halopseudomonas</taxon>
    </lineage>
</organism>
<keyword evidence="6 11" id="KW-0812">Transmembrane</keyword>
<evidence type="ECO:0000256" key="6">
    <source>
        <dbReference type="ARBA" id="ARBA00022692"/>
    </source>
</evidence>
<evidence type="ECO:0000259" key="12">
    <source>
        <dbReference type="PROSITE" id="PS50109"/>
    </source>
</evidence>
<evidence type="ECO:0000259" key="13">
    <source>
        <dbReference type="PROSITE" id="PS50885"/>
    </source>
</evidence>
<keyword evidence="4" id="KW-0597">Phosphoprotein</keyword>
<dbReference type="InterPro" id="IPR005467">
    <property type="entry name" value="His_kinase_dom"/>
</dbReference>
<feature type="domain" description="HAMP" evidence="13">
    <location>
        <begin position="168"/>
        <end position="223"/>
    </location>
</feature>
<comment type="subcellular location">
    <subcellularLocation>
        <location evidence="2">Membrane</location>
        <topology evidence="2">Multi-pass membrane protein</topology>
    </subcellularLocation>
</comment>
<dbReference type="Pfam" id="PF02518">
    <property type="entry name" value="HATPase_c"/>
    <property type="match status" value="1"/>
</dbReference>
<dbReference type="InterPro" id="IPR003661">
    <property type="entry name" value="HisK_dim/P_dom"/>
</dbReference>
<evidence type="ECO:0000256" key="5">
    <source>
        <dbReference type="ARBA" id="ARBA00022679"/>
    </source>
</evidence>
<dbReference type="RefSeq" id="WP_092386626.1">
    <property type="nucleotide sequence ID" value="NZ_LT629787.1"/>
</dbReference>
<dbReference type="OrthoDB" id="9804645at2"/>
<dbReference type="InterPro" id="IPR003660">
    <property type="entry name" value="HAMP_dom"/>
</dbReference>
<evidence type="ECO:0000256" key="11">
    <source>
        <dbReference type="SAM" id="Phobius"/>
    </source>
</evidence>
<dbReference type="PROSITE" id="PS50885">
    <property type="entry name" value="HAMP"/>
    <property type="match status" value="1"/>
</dbReference>
<keyword evidence="5" id="KW-0808">Transferase</keyword>
<dbReference type="Pfam" id="PF00512">
    <property type="entry name" value="HisKA"/>
    <property type="match status" value="1"/>
</dbReference>
<accession>A0A1H2G6I9</accession>
<dbReference type="Gene3D" id="1.10.287.130">
    <property type="match status" value="1"/>
</dbReference>
<evidence type="ECO:0000256" key="10">
    <source>
        <dbReference type="ARBA" id="ARBA00023136"/>
    </source>
</evidence>
<keyword evidence="15" id="KW-1185">Reference proteome</keyword>
<evidence type="ECO:0000256" key="9">
    <source>
        <dbReference type="ARBA" id="ARBA00023012"/>
    </source>
</evidence>
<keyword evidence="10 11" id="KW-0472">Membrane</keyword>
<dbReference type="PANTHER" id="PTHR45436">
    <property type="entry name" value="SENSOR HISTIDINE KINASE YKOH"/>
    <property type="match status" value="1"/>
</dbReference>
<evidence type="ECO:0000256" key="1">
    <source>
        <dbReference type="ARBA" id="ARBA00000085"/>
    </source>
</evidence>